<dbReference type="AlphaFoldDB" id="A0A1V4K9E7"/>
<dbReference type="EMBL" id="LSYS01004095">
    <property type="protein sequence ID" value="OPJ81080.1"/>
    <property type="molecule type" value="Genomic_DNA"/>
</dbReference>
<evidence type="ECO:0000313" key="2">
    <source>
        <dbReference type="Proteomes" id="UP000190648"/>
    </source>
</evidence>
<comment type="caution">
    <text evidence="1">The sequence shown here is derived from an EMBL/GenBank/DDBJ whole genome shotgun (WGS) entry which is preliminary data.</text>
</comment>
<organism evidence="1 2">
    <name type="scientific">Patagioenas fasciata monilis</name>
    <dbReference type="NCBI Taxonomy" id="372326"/>
    <lineage>
        <taxon>Eukaryota</taxon>
        <taxon>Metazoa</taxon>
        <taxon>Chordata</taxon>
        <taxon>Craniata</taxon>
        <taxon>Vertebrata</taxon>
        <taxon>Euteleostomi</taxon>
        <taxon>Archelosauria</taxon>
        <taxon>Archosauria</taxon>
        <taxon>Dinosauria</taxon>
        <taxon>Saurischia</taxon>
        <taxon>Theropoda</taxon>
        <taxon>Coelurosauria</taxon>
        <taxon>Aves</taxon>
        <taxon>Neognathae</taxon>
        <taxon>Neoaves</taxon>
        <taxon>Columbimorphae</taxon>
        <taxon>Columbiformes</taxon>
        <taxon>Columbidae</taxon>
        <taxon>Patagioenas</taxon>
    </lineage>
</organism>
<protein>
    <submittedName>
        <fullName evidence="1">Uncharacterized protein</fullName>
    </submittedName>
</protein>
<accession>A0A1V4K9E7</accession>
<gene>
    <name evidence="1" type="ORF">AV530_002849</name>
</gene>
<reference evidence="1 2" key="1">
    <citation type="submission" date="2016-02" db="EMBL/GenBank/DDBJ databases">
        <title>Band-tailed pigeon sequencing and assembly.</title>
        <authorList>
            <person name="Soares A.E."/>
            <person name="Novak B.J."/>
            <person name="Rice E.S."/>
            <person name="O'Connell B."/>
            <person name="Chang D."/>
            <person name="Weber S."/>
            <person name="Shapiro B."/>
        </authorList>
    </citation>
    <scope>NUCLEOTIDE SEQUENCE [LARGE SCALE GENOMIC DNA]</scope>
    <source>
        <strain evidence="1">BTP2013</strain>
        <tissue evidence="1">Blood</tissue>
    </source>
</reference>
<dbReference type="Proteomes" id="UP000190648">
    <property type="component" value="Unassembled WGS sequence"/>
</dbReference>
<sequence>MDDESVTVANAETLNNLSFNPLSHLSEDCSASLQQLHSLSAQHPKVAGQNRGTTDIQFAEFYRYSKMAPPPSRSLATLAAAAVGPR</sequence>
<proteinExistence type="predicted"/>
<evidence type="ECO:0000313" key="1">
    <source>
        <dbReference type="EMBL" id="OPJ81080.1"/>
    </source>
</evidence>
<keyword evidence="2" id="KW-1185">Reference proteome</keyword>
<name>A0A1V4K9E7_PATFA</name>